<dbReference type="Pfam" id="PF00431">
    <property type="entry name" value="CUB"/>
    <property type="match status" value="2"/>
</dbReference>
<sequence>MTFPEESHEKCVPKSEASDIYLSCGTNERIAIYEAFFTTSARHRCSQSYTVITESTTQISEEEDNNNKYAFPRLPSACTDDIRLSLNRRLYQIVWERGVVWVVYRLGCAYNQHILHVCSSAPNCSFNFIKHHNHGCIGEDGSVIIRYTCISENKFHPFCNLNLSDSYGYVSTPGYPRFYPPYESCVWNIKGSEGQVIQIDILDVAIKEPDSKYSVGNRKKVHYQCTDSLTLRESKSQTLTLCGEVKSNLLQYRTKSNALTIEFTAFEFSPTRGILFRYSYTRKNKFHPFCNLNLSDSYGYVSTPGYPRFYPPYESCVWNIKGSEGQVIQIDILDVAIKEPDSKYSVGNRKKVHYQCTDSLTLRESKSQTLTLCGEVKSNLLQYRTKSNALTIEFTAFEFSPTRGILFRYSSWIEQIQNCPTLPAPKNGHLITRNGSFAYYSCCMDYVFEDTKQTDKVLYCQYGNHWNSSLSKCV</sequence>
<accession>A0A7R9KSH3</accession>
<dbReference type="InterPro" id="IPR035914">
    <property type="entry name" value="Sperma_CUB_dom_sf"/>
</dbReference>
<feature type="non-terminal residue" evidence="5">
    <location>
        <position position="1"/>
    </location>
</feature>
<dbReference type="OrthoDB" id="6431754at2759"/>
<keyword evidence="1" id="KW-0645">Protease</keyword>
<dbReference type="PROSITE" id="PS01180">
    <property type="entry name" value="CUB"/>
    <property type="match status" value="2"/>
</dbReference>
<name>A0A7R9KSH3_9ACAR</name>
<dbReference type="CDD" id="cd00041">
    <property type="entry name" value="CUB"/>
    <property type="match status" value="2"/>
</dbReference>
<keyword evidence="2" id="KW-1015">Disulfide bond</keyword>
<comment type="caution">
    <text evidence="3">Lacks conserved residue(s) required for the propagation of feature annotation.</text>
</comment>
<dbReference type="EMBL" id="CAJPIZ010005749">
    <property type="protein sequence ID" value="CAG2108902.1"/>
    <property type="molecule type" value="Genomic_DNA"/>
</dbReference>
<dbReference type="GO" id="GO:0004252">
    <property type="term" value="F:serine-type endopeptidase activity"/>
    <property type="evidence" value="ECO:0007669"/>
    <property type="project" value="TreeGrafter"/>
</dbReference>
<protein>
    <recommendedName>
        <fullName evidence="4">CUB domain-containing protein</fullName>
    </recommendedName>
</protein>
<feature type="domain" description="CUB" evidence="4">
    <location>
        <begin position="290"/>
        <end position="412"/>
    </location>
</feature>
<dbReference type="Gene3D" id="2.10.70.10">
    <property type="entry name" value="Complement Module, domain 1"/>
    <property type="match status" value="1"/>
</dbReference>
<evidence type="ECO:0000256" key="1">
    <source>
        <dbReference type="ARBA" id="ARBA00022825"/>
    </source>
</evidence>
<dbReference type="SUPFAM" id="SSF49854">
    <property type="entry name" value="Spermadhesin, CUB domain"/>
    <property type="match status" value="2"/>
</dbReference>
<keyword evidence="6" id="KW-1185">Reference proteome</keyword>
<evidence type="ECO:0000313" key="5">
    <source>
        <dbReference type="EMBL" id="CAD7628472.1"/>
    </source>
</evidence>
<dbReference type="PANTHER" id="PTHR24255:SF10">
    <property type="entry name" value="MANNAN-BINDING LECTIN SERINE PROTEASE 2"/>
    <property type="match status" value="1"/>
</dbReference>
<dbReference type="SMART" id="SM00042">
    <property type="entry name" value="CUB"/>
    <property type="match status" value="2"/>
</dbReference>
<evidence type="ECO:0000256" key="3">
    <source>
        <dbReference type="PROSITE-ProRule" id="PRU00059"/>
    </source>
</evidence>
<gene>
    <name evidence="5" type="ORF">OSB1V03_LOCUS8894</name>
</gene>
<dbReference type="CDD" id="cd00033">
    <property type="entry name" value="CCP"/>
    <property type="match status" value="1"/>
</dbReference>
<keyword evidence="1" id="KW-0720">Serine protease</keyword>
<dbReference type="Proteomes" id="UP000759131">
    <property type="component" value="Unassembled WGS sequence"/>
</dbReference>
<dbReference type="PANTHER" id="PTHR24255">
    <property type="entry name" value="COMPLEMENT COMPONENT 1, S SUBCOMPONENT-RELATED"/>
    <property type="match status" value="1"/>
</dbReference>
<organism evidence="5">
    <name type="scientific">Medioppia subpectinata</name>
    <dbReference type="NCBI Taxonomy" id="1979941"/>
    <lineage>
        <taxon>Eukaryota</taxon>
        <taxon>Metazoa</taxon>
        <taxon>Ecdysozoa</taxon>
        <taxon>Arthropoda</taxon>
        <taxon>Chelicerata</taxon>
        <taxon>Arachnida</taxon>
        <taxon>Acari</taxon>
        <taxon>Acariformes</taxon>
        <taxon>Sarcoptiformes</taxon>
        <taxon>Oribatida</taxon>
        <taxon>Brachypylina</taxon>
        <taxon>Oppioidea</taxon>
        <taxon>Oppiidae</taxon>
        <taxon>Medioppia</taxon>
    </lineage>
</organism>
<dbReference type="InterPro" id="IPR000859">
    <property type="entry name" value="CUB_dom"/>
</dbReference>
<feature type="domain" description="CUB" evidence="4">
    <location>
        <begin position="159"/>
        <end position="281"/>
    </location>
</feature>
<dbReference type="GO" id="GO:0005615">
    <property type="term" value="C:extracellular space"/>
    <property type="evidence" value="ECO:0007669"/>
    <property type="project" value="TreeGrafter"/>
</dbReference>
<dbReference type="SUPFAM" id="SSF57535">
    <property type="entry name" value="Complement control module/SCR domain"/>
    <property type="match status" value="1"/>
</dbReference>
<dbReference type="InterPro" id="IPR000436">
    <property type="entry name" value="Sushi_SCR_CCP_dom"/>
</dbReference>
<dbReference type="InterPro" id="IPR035976">
    <property type="entry name" value="Sushi/SCR/CCP_sf"/>
</dbReference>
<keyword evidence="1" id="KW-0378">Hydrolase</keyword>
<evidence type="ECO:0000256" key="2">
    <source>
        <dbReference type="ARBA" id="ARBA00023157"/>
    </source>
</evidence>
<dbReference type="AlphaFoldDB" id="A0A7R9KSH3"/>
<proteinExistence type="predicted"/>
<dbReference type="Gene3D" id="2.60.120.290">
    <property type="entry name" value="Spermadhesin, CUB domain"/>
    <property type="match status" value="2"/>
</dbReference>
<reference evidence="5" key="1">
    <citation type="submission" date="2020-11" db="EMBL/GenBank/DDBJ databases">
        <authorList>
            <person name="Tran Van P."/>
        </authorList>
    </citation>
    <scope>NUCLEOTIDE SEQUENCE</scope>
</reference>
<dbReference type="EMBL" id="OC860324">
    <property type="protein sequence ID" value="CAD7628472.1"/>
    <property type="molecule type" value="Genomic_DNA"/>
</dbReference>
<evidence type="ECO:0000259" key="4">
    <source>
        <dbReference type="PROSITE" id="PS01180"/>
    </source>
</evidence>
<evidence type="ECO:0000313" key="6">
    <source>
        <dbReference type="Proteomes" id="UP000759131"/>
    </source>
</evidence>